<proteinExistence type="inferred from homology"/>
<feature type="domain" description="Peptidase S49" evidence="6">
    <location>
        <begin position="140"/>
        <end position="277"/>
    </location>
</feature>
<evidence type="ECO:0000313" key="7">
    <source>
        <dbReference type="EMBL" id="QJI52973.1"/>
    </source>
</evidence>
<dbReference type="SUPFAM" id="SSF52096">
    <property type="entry name" value="ClpP/crotonase"/>
    <property type="match status" value="1"/>
</dbReference>
<dbReference type="EMBL" id="MT161385">
    <property type="protein sequence ID" value="QJI52973.1"/>
    <property type="molecule type" value="Genomic_DNA"/>
</dbReference>
<evidence type="ECO:0000256" key="2">
    <source>
        <dbReference type="ARBA" id="ARBA00022670"/>
    </source>
</evidence>
<evidence type="ECO:0000256" key="3">
    <source>
        <dbReference type="ARBA" id="ARBA00022801"/>
    </source>
</evidence>
<feature type="region of interest" description="Disordered" evidence="5">
    <location>
        <begin position="399"/>
        <end position="425"/>
    </location>
</feature>
<keyword evidence="3" id="KW-0378">Hydrolase</keyword>
<comment type="similarity">
    <text evidence="1">Belongs to the peptidase S49 family.</text>
</comment>
<dbReference type="Proteomes" id="UP000671952">
    <property type="component" value="Segment"/>
</dbReference>
<evidence type="ECO:0000256" key="1">
    <source>
        <dbReference type="ARBA" id="ARBA00008683"/>
    </source>
</evidence>
<dbReference type="InterPro" id="IPR033855">
    <property type="entry name" value="Protein_C"/>
</dbReference>
<name>A0A858WMK6_9CAUD</name>
<dbReference type="InterPro" id="IPR029045">
    <property type="entry name" value="ClpP/crotonase-like_dom_sf"/>
</dbReference>
<dbReference type="PANTHER" id="PTHR33209:SF1">
    <property type="entry name" value="PEPTIDASE S49 DOMAIN-CONTAINING PROTEIN"/>
    <property type="match status" value="1"/>
</dbReference>
<keyword evidence="2 7" id="KW-0645">Protease</keyword>
<dbReference type="GO" id="GO:0008236">
    <property type="term" value="F:serine-type peptidase activity"/>
    <property type="evidence" value="ECO:0007669"/>
    <property type="project" value="UniProtKB-KW"/>
</dbReference>
<evidence type="ECO:0000256" key="5">
    <source>
        <dbReference type="SAM" id="MobiDB-lite"/>
    </source>
</evidence>
<dbReference type="Pfam" id="PF01343">
    <property type="entry name" value="Peptidase_S49"/>
    <property type="match status" value="1"/>
</dbReference>
<dbReference type="GO" id="GO:0006508">
    <property type="term" value="P:proteolysis"/>
    <property type="evidence" value="ECO:0007669"/>
    <property type="project" value="UniProtKB-KW"/>
</dbReference>
<gene>
    <name evidence="7" type="ORF">XccvBFoX4_gp19</name>
</gene>
<organism evidence="7 8">
    <name type="scientific">Xanthomonas phage FoX4</name>
    <dbReference type="NCBI Taxonomy" id="2723900"/>
    <lineage>
        <taxon>Viruses</taxon>
        <taxon>Duplodnaviria</taxon>
        <taxon>Heunggongvirae</taxon>
        <taxon>Uroviricota</taxon>
        <taxon>Caudoviricetes</taxon>
        <taxon>Foxquatrovirus</taxon>
        <taxon>Foxquatrovirus fox4</taxon>
    </lineage>
</organism>
<reference evidence="7" key="1">
    <citation type="submission" date="2020-03" db="EMBL/GenBank/DDBJ databases">
        <title>Development of an integrated pest management strategy to control Xanthomonas campestris pv. campestris by using bacteriophages.</title>
        <authorList>
            <person name="Holtappels D."/>
            <person name="Rombouts S."/>
            <person name="Lavigne R."/>
            <person name="Wagemans J."/>
        </authorList>
    </citation>
    <scope>NUCLEOTIDE SEQUENCE</scope>
</reference>
<dbReference type="InterPro" id="IPR002142">
    <property type="entry name" value="Peptidase_S49"/>
</dbReference>
<evidence type="ECO:0000259" key="6">
    <source>
        <dbReference type="Pfam" id="PF01343"/>
    </source>
</evidence>
<keyword evidence="4" id="KW-0720">Serine protease</keyword>
<dbReference type="PANTHER" id="PTHR33209">
    <property type="entry name" value="PROTEASE 4"/>
    <property type="match status" value="1"/>
</dbReference>
<protein>
    <submittedName>
        <fullName evidence="7">Prohead protease</fullName>
    </submittedName>
</protein>
<evidence type="ECO:0000256" key="4">
    <source>
        <dbReference type="ARBA" id="ARBA00022825"/>
    </source>
</evidence>
<keyword evidence="8" id="KW-1185">Reference proteome</keyword>
<dbReference type="Gene3D" id="3.90.226.10">
    <property type="entry name" value="2-enoyl-CoA Hydratase, Chain A, domain 1"/>
    <property type="match status" value="1"/>
</dbReference>
<sequence>MAVINRINDTPMLLARGREGEVELALTQMAAISLEGRDMATQEAFARAETLANYGFADGRNGMDKPFAFARGIAIIPISGLLLNRFGRSWGFVTGYNAIRSQLDAAMADDDVTGIMYDVNSYGGEVAGCFELAEDIRLARAIKPSVAVVDAAAYSAGYALASAAGRMVCIKTGGVGSIGVIVTHIEYSRLLENDGIKITQITSGDHKADGNPYSPLTDEVRARIQANVDARRTEFVAVVAANRGLDADVVYATEAETYRAEEAVTLGLIDAVSAPAKAALDFLSELTGSESLAENVNMTQEAKPAATAAAPVATTTAAPAVAAAPNLDQARAEAAAEERARIDSIRKCEEATSRPTLANHLAFTPGMTLAVAQGILANAAEEKPATAVAPAATGNSAFEKAMSASASPNVQPDAEGGNGNGDGASAVSAAETILAAFGQATGTTYNSKH</sequence>
<evidence type="ECO:0000313" key="8">
    <source>
        <dbReference type="Proteomes" id="UP000671952"/>
    </source>
</evidence>
<dbReference type="CDD" id="cd07022">
    <property type="entry name" value="S49_Sppa_36K_type"/>
    <property type="match status" value="1"/>
</dbReference>
<accession>A0A858WMK6</accession>